<name>A0A4Z1P4H6_9PEZI</name>
<organism evidence="2 3">
    <name type="scientific">Venturia nashicola</name>
    <dbReference type="NCBI Taxonomy" id="86259"/>
    <lineage>
        <taxon>Eukaryota</taxon>
        <taxon>Fungi</taxon>
        <taxon>Dikarya</taxon>
        <taxon>Ascomycota</taxon>
        <taxon>Pezizomycotina</taxon>
        <taxon>Dothideomycetes</taxon>
        <taxon>Pleosporomycetidae</taxon>
        <taxon>Venturiales</taxon>
        <taxon>Venturiaceae</taxon>
        <taxon>Venturia</taxon>
    </lineage>
</organism>
<reference evidence="2 3" key="1">
    <citation type="submission" date="2019-04" db="EMBL/GenBank/DDBJ databases">
        <title>High contiguity whole genome sequence and gene annotation resource for two Venturia nashicola isolates.</title>
        <authorList>
            <person name="Prokchorchik M."/>
            <person name="Won K."/>
            <person name="Lee Y."/>
            <person name="Choi E.D."/>
            <person name="Segonzac C."/>
            <person name="Sohn K.H."/>
        </authorList>
    </citation>
    <scope>NUCLEOTIDE SEQUENCE [LARGE SCALE GENOMIC DNA]</scope>
    <source>
        <strain evidence="2 3">PRI2</strain>
    </source>
</reference>
<feature type="compositionally biased region" description="Polar residues" evidence="1">
    <location>
        <begin position="17"/>
        <end position="32"/>
    </location>
</feature>
<accession>A0A4Z1P4H6</accession>
<feature type="region of interest" description="Disordered" evidence="1">
    <location>
        <begin position="17"/>
        <end position="37"/>
    </location>
</feature>
<dbReference type="AlphaFoldDB" id="A0A4Z1P4H6"/>
<gene>
    <name evidence="2" type="ORF">E6O75_ATG06216</name>
</gene>
<protein>
    <submittedName>
        <fullName evidence="2">Uncharacterized protein</fullName>
    </submittedName>
</protein>
<comment type="caution">
    <text evidence="2">The sequence shown here is derived from an EMBL/GenBank/DDBJ whole genome shotgun (WGS) entry which is preliminary data.</text>
</comment>
<evidence type="ECO:0000313" key="3">
    <source>
        <dbReference type="Proteomes" id="UP000298493"/>
    </source>
</evidence>
<dbReference type="EMBL" id="SNSC02000013">
    <property type="protein sequence ID" value="TID19095.1"/>
    <property type="molecule type" value="Genomic_DNA"/>
</dbReference>
<evidence type="ECO:0000313" key="2">
    <source>
        <dbReference type="EMBL" id="TID19095.1"/>
    </source>
</evidence>
<dbReference type="Proteomes" id="UP000298493">
    <property type="component" value="Unassembled WGS sequence"/>
</dbReference>
<sequence length="83" mass="9182">MNWKLEHTCASCNEQTSAAQHSIAQHSTAQYSTPPPTPEANHLLSLLTWAIVTPTRTRLLLPQTSTLYEPFNAVARRAISNPV</sequence>
<keyword evidence="3" id="KW-1185">Reference proteome</keyword>
<proteinExistence type="predicted"/>
<evidence type="ECO:0000256" key="1">
    <source>
        <dbReference type="SAM" id="MobiDB-lite"/>
    </source>
</evidence>